<keyword evidence="3" id="KW-1185">Reference proteome</keyword>
<reference evidence="2 3" key="1">
    <citation type="submission" date="2018-10" db="EMBL/GenBank/DDBJ databases">
        <authorList>
            <person name="Li J."/>
        </authorList>
    </citation>
    <scope>NUCLEOTIDE SEQUENCE [LARGE SCALE GENOMIC DNA]</scope>
    <source>
        <strain evidence="2 3">IF 016277</strain>
    </source>
</reference>
<dbReference type="EMBL" id="RCUX01000012">
    <property type="protein sequence ID" value="RLP74097.1"/>
    <property type="molecule type" value="Genomic_DNA"/>
</dbReference>
<feature type="transmembrane region" description="Helical" evidence="1">
    <location>
        <begin position="21"/>
        <end position="40"/>
    </location>
</feature>
<accession>A0A3L7A1R5</accession>
<protein>
    <submittedName>
        <fullName evidence="2">Uncharacterized protein</fullName>
    </submittedName>
</protein>
<keyword evidence="1" id="KW-0472">Membrane</keyword>
<evidence type="ECO:0000313" key="2">
    <source>
        <dbReference type="EMBL" id="RLP74097.1"/>
    </source>
</evidence>
<gene>
    <name evidence="2" type="ORF">D9V32_13705</name>
</gene>
<evidence type="ECO:0000256" key="1">
    <source>
        <dbReference type="SAM" id="Phobius"/>
    </source>
</evidence>
<keyword evidence="1" id="KW-0812">Transmembrane</keyword>
<dbReference type="RefSeq" id="WP_121649484.1">
    <property type="nucleotide sequence ID" value="NZ_RCUX01000012.1"/>
</dbReference>
<name>A0A3L7A1R5_9MICO</name>
<dbReference type="AlphaFoldDB" id="A0A3L7A1R5"/>
<feature type="transmembrane region" description="Helical" evidence="1">
    <location>
        <begin position="46"/>
        <end position="65"/>
    </location>
</feature>
<keyword evidence="1" id="KW-1133">Transmembrane helix</keyword>
<evidence type="ECO:0000313" key="3">
    <source>
        <dbReference type="Proteomes" id="UP000272503"/>
    </source>
</evidence>
<comment type="caution">
    <text evidence="2">The sequence shown here is derived from an EMBL/GenBank/DDBJ whole genome shotgun (WGS) entry which is preliminary data.</text>
</comment>
<organism evidence="2 3">
    <name type="scientific">Mycetocola tolaasinivorans</name>
    <dbReference type="NCBI Taxonomy" id="76635"/>
    <lineage>
        <taxon>Bacteria</taxon>
        <taxon>Bacillati</taxon>
        <taxon>Actinomycetota</taxon>
        <taxon>Actinomycetes</taxon>
        <taxon>Micrococcales</taxon>
        <taxon>Microbacteriaceae</taxon>
        <taxon>Mycetocola</taxon>
    </lineage>
</organism>
<proteinExistence type="predicted"/>
<dbReference type="Proteomes" id="UP000272503">
    <property type="component" value="Unassembled WGS sequence"/>
</dbReference>
<sequence>MPEHTTLPLVGHPDRRSFWRAYLVYAVVMLPFFVLLYGLAGNSGEVLTVLLVHIGLLLLGGLAGVRFVRTTIWLDEDGLHERGFLGRVSFLPTERIGSHVVLDLHRALASRTTPQLFVLDTDDRLFCRMRGEYWSRGKIDRFSAALPGECTRPTHPFTLDELQRNHSDLLYWYERSPFRLA</sequence>
<dbReference type="OrthoDB" id="5116324at2"/>